<evidence type="ECO:0000313" key="3">
    <source>
        <dbReference type="Proteomes" id="UP001054821"/>
    </source>
</evidence>
<dbReference type="EMBL" id="JAJFAZ020000002">
    <property type="protein sequence ID" value="KAI5343005.1"/>
    <property type="molecule type" value="Genomic_DNA"/>
</dbReference>
<comment type="caution">
    <text evidence="2">The sequence shown here is derived from an EMBL/GenBank/DDBJ whole genome shotgun (WGS) entry which is preliminary data.</text>
</comment>
<dbReference type="AlphaFoldDB" id="A0AAD4WGG7"/>
<organism evidence="2 3">
    <name type="scientific">Prunus dulcis</name>
    <name type="common">Almond</name>
    <name type="synonym">Amygdalus dulcis</name>
    <dbReference type="NCBI Taxonomy" id="3755"/>
    <lineage>
        <taxon>Eukaryota</taxon>
        <taxon>Viridiplantae</taxon>
        <taxon>Streptophyta</taxon>
        <taxon>Embryophyta</taxon>
        <taxon>Tracheophyta</taxon>
        <taxon>Spermatophyta</taxon>
        <taxon>Magnoliopsida</taxon>
        <taxon>eudicotyledons</taxon>
        <taxon>Gunneridae</taxon>
        <taxon>Pentapetalae</taxon>
        <taxon>rosids</taxon>
        <taxon>fabids</taxon>
        <taxon>Rosales</taxon>
        <taxon>Rosaceae</taxon>
        <taxon>Amygdaloideae</taxon>
        <taxon>Amygdaleae</taxon>
        <taxon>Prunus</taxon>
    </lineage>
</organism>
<dbReference type="Proteomes" id="UP001054821">
    <property type="component" value="Chromosome 2"/>
</dbReference>
<feature type="coiled-coil region" evidence="1">
    <location>
        <begin position="61"/>
        <end position="88"/>
    </location>
</feature>
<accession>A0AAD4WGG7</accession>
<protein>
    <submittedName>
        <fullName evidence="2">Uncharacterized protein</fullName>
    </submittedName>
</protein>
<evidence type="ECO:0000313" key="2">
    <source>
        <dbReference type="EMBL" id="KAI5343005.1"/>
    </source>
</evidence>
<gene>
    <name evidence="2" type="ORF">L3X38_010881</name>
</gene>
<reference evidence="2 3" key="1">
    <citation type="journal article" date="2022" name="G3 (Bethesda)">
        <title>Whole-genome sequence and methylome profiling of the almond [Prunus dulcis (Mill.) D.A. Webb] cultivar 'Nonpareil'.</title>
        <authorList>
            <person name="D'Amico-Willman K.M."/>
            <person name="Ouma W.Z."/>
            <person name="Meulia T."/>
            <person name="Sideli G.M."/>
            <person name="Gradziel T.M."/>
            <person name="Fresnedo-Ramirez J."/>
        </authorList>
    </citation>
    <scope>NUCLEOTIDE SEQUENCE [LARGE SCALE GENOMIC DNA]</scope>
    <source>
        <strain evidence="2">Clone GOH B32 T37-40</strain>
    </source>
</reference>
<keyword evidence="1" id="KW-0175">Coiled coil</keyword>
<keyword evidence="3" id="KW-1185">Reference proteome</keyword>
<name>A0AAD4WGG7_PRUDU</name>
<proteinExistence type="predicted"/>
<sequence>MTKFENELKVGKAKVKFGDFDEVEAMVVTLPLFFEAKPGQPNSMDGDVFDEIESMFQMGELKEIEVIREILKAEVAQLQIVVPSLEKEMPMKVCYEMPIKKMASHLKPLYVSAHFDGIPIAKF</sequence>
<evidence type="ECO:0000256" key="1">
    <source>
        <dbReference type="SAM" id="Coils"/>
    </source>
</evidence>